<accession>A0A976R835</accession>
<keyword evidence="1" id="KW-0472">Membrane</keyword>
<evidence type="ECO:0000256" key="1">
    <source>
        <dbReference type="SAM" id="Phobius"/>
    </source>
</evidence>
<evidence type="ECO:0000313" key="2">
    <source>
        <dbReference type="EMBL" id="UPW41325.1"/>
    </source>
</evidence>
<keyword evidence="1" id="KW-0812">Transmembrane</keyword>
<keyword evidence="1" id="KW-1133">Transmembrane helix</keyword>
<protein>
    <submittedName>
        <fullName evidence="2">Uncharacterized protein</fullName>
    </submittedName>
</protein>
<dbReference type="EMBL" id="OM869576">
    <property type="protein sequence ID" value="UPW41325.1"/>
    <property type="molecule type" value="Genomic_DNA"/>
</dbReference>
<organism evidence="2">
    <name type="scientific">Sigmofec virus UA08Rod_4124</name>
    <dbReference type="NCBI Taxonomy" id="2929395"/>
    <lineage>
        <taxon>Viruses</taxon>
        <taxon>Monodnaviria</taxon>
        <taxon>Sangervirae</taxon>
        <taxon>Phixviricota</taxon>
        <taxon>Malgrandaviricetes</taxon>
        <taxon>Petitvirales</taxon>
        <taxon>Microviridae</taxon>
    </lineage>
</organism>
<feature type="transmembrane region" description="Helical" evidence="1">
    <location>
        <begin position="22"/>
        <end position="42"/>
    </location>
</feature>
<proteinExistence type="predicted"/>
<sequence>MDTDLFKKFFDYLKTVSTPKKVVFVLAVLAGLTFALMSCTGFKRISYDRDADGNVHFHKVDSISAHK</sequence>
<name>A0A976R835_9VIRU</name>
<reference evidence="2" key="1">
    <citation type="submission" date="2022-02" db="EMBL/GenBank/DDBJ databases">
        <title>Towards deciphering the DNA virus diversity associated with rodent species in the families Cricetidae and Heteromyidae.</title>
        <authorList>
            <person name="Lund M."/>
            <person name="Larsen B.B."/>
            <person name="Gryseels S."/>
            <person name="Kraberger S."/>
            <person name="Rowsey D.M."/>
            <person name="Steger L."/>
            <person name="Yule K.M."/>
            <person name="Upham N.S."/>
            <person name="Worobey M."/>
            <person name="Van Doorslaer K."/>
            <person name="Varsani A."/>
        </authorList>
    </citation>
    <scope>NUCLEOTIDE SEQUENCE</scope>
    <source>
        <strain evidence="2">UA08Rod_4124</strain>
    </source>
</reference>